<name>A0A9R1US41_LACSA</name>
<evidence type="ECO:0000313" key="2">
    <source>
        <dbReference type="EMBL" id="KAJ0192102.1"/>
    </source>
</evidence>
<dbReference type="Proteomes" id="UP000235145">
    <property type="component" value="Unassembled WGS sequence"/>
</dbReference>
<feature type="region of interest" description="Disordered" evidence="1">
    <location>
        <begin position="72"/>
        <end position="185"/>
    </location>
</feature>
<feature type="compositionally biased region" description="Polar residues" evidence="1">
    <location>
        <begin position="137"/>
        <end position="185"/>
    </location>
</feature>
<accession>A0A9R1US41</accession>
<sequence length="185" mass="22651">MEFAQKRLRILGHGFLKNYMNALVMWKVWQWSQIERLQLLTYEQVVYPLSELSDWEVPDDLIVVNPPVMEIRQSGRPKNTNRIPSQENQWTQHTEQQWQQQPDNQWAQQTKHQWQQHPDNQWTQQTEHQWQQEPHNQWAQETEYQPQEDSQNQWQGYTEYQWQQEPDNQWTQETLNLGTQATDNP</sequence>
<evidence type="ECO:0000256" key="1">
    <source>
        <dbReference type="SAM" id="MobiDB-lite"/>
    </source>
</evidence>
<feature type="compositionally biased region" description="Low complexity" evidence="1">
    <location>
        <begin position="86"/>
        <end position="135"/>
    </location>
</feature>
<evidence type="ECO:0000313" key="3">
    <source>
        <dbReference type="Proteomes" id="UP000235145"/>
    </source>
</evidence>
<feature type="compositionally biased region" description="Polar residues" evidence="1">
    <location>
        <begin position="76"/>
        <end position="85"/>
    </location>
</feature>
<dbReference type="AlphaFoldDB" id="A0A9R1US41"/>
<proteinExistence type="predicted"/>
<keyword evidence="3" id="KW-1185">Reference proteome</keyword>
<reference evidence="2 3" key="1">
    <citation type="journal article" date="2017" name="Nat. Commun.">
        <title>Genome assembly with in vitro proximity ligation data and whole-genome triplication in lettuce.</title>
        <authorList>
            <person name="Reyes-Chin-Wo S."/>
            <person name="Wang Z."/>
            <person name="Yang X."/>
            <person name="Kozik A."/>
            <person name="Arikit S."/>
            <person name="Song C."/>
            <person name="Xia L."/>
            <person name="Froenicke L."/>
            <person name="Lavelle D.O."/>
            <person name="Truco M.J."/>
            <person name="Xia R."/>
            <person name="Zhu S."/>
            <person name="Xu C."/>
            <person name="Xu H."/>
            <person name="Xu X."/>
            <person name="Cox K."/>
            <person name="Korf I."/>
            <person name="Meyers B.C."/>
            <person name="Michelmore R.W."/>
        </authorList>
    </citation>
    <scope>NUCLEOTIDE SEQUENCE [LARGE SCALE GENOMIC DNA]</scope>
    <source>
        <strain evidence="3">cv. Salinas</strain>
        <tissue evidence="2">Seedlings</tissue>
    </source>
</reference>
<organism evidence="2 3">
    <name type="scientific">Lactuca sativa</name>
    <name type="common">Garden lettuce</name>
    <dbReference type="NCBI Taxonomy" id="4236"/>
    <lineage>
        <taxon>Eukaryota</taxon>
        <taxon>Viridiplantae</taxon>
        <taxon>Streptophyta</taxon>
        <taxon>Embryophyta</taxon>
        <taxon>Tracheophyta</taxon>
        <taxon>Spermatophyta</taxon>
        <taxon>Magnoliopsida</taxon>
        <taxon>eudicotyledons</taxon>
        <taxon>Gunneridae</taxon>
        <taxon>Pentapetalae</taxon>
        <taxon>asterids</taxon>
        <taxon>campanulids</taxon>
        <taxon>Asterales</taxon>
        <taxon>Asteraceae</taxon>
        <taxon>Cichorioideae</taxon>
        <taxon>Cichorieae</taxon>
        <taxon>Lactucinae</taxon>
        <taxon>Lactuca</taxon>
    </lineage>
</organism>
<comment type="caution">
    <text evidence="2">The sequence shown here is derived from an EMBL/GenBank/DDBJ whole genome shotgun (WGS) entry which is preliminary data.</text>
</comment>
<gene>
    <name evidence="2" type="ORF">LSAT_V11C800406190</name>
</gene>
<dbReference type="EMBL" id="NBSK02000008">
    <property type="protein sequence ID" value="KAJ0192102.1"/>
    <property type="molecule type" value="Genomic_DNA"/>
</dbReference>
<protein>
    <submittedName>
        <fullName evidence="2">Uncharacterized protein</fullName>
    </submittedName>
</protein>